<protein>
    <submittedName>
        <fullName evidence="2">Uncharacterized protein</fullName>
    </submittedName>
</protein>
<evidence type="ECO:0000256" key="1">
    <source>
        <dbReference type="SAM" id="MobiDB-lite"/>
    </source>
</evidence>
<comment type="caution">
    <text evidence="2">The sequence shown here is derived from an EMBL/GenBank/DDBJ whole genome shotgun (WGS) entry which is preliminary data.</text>
</comment>
<dbReference type="AlphaFoldDB" id="A0AAN6EUG8"/>
<reference evidence="2" key="1">
    <citation type="submission" date="2023-01" db="EMBL/GenBank/DDBJ databases">
        <title>Exophiala dermititidis isolated from Cystic Fibrosis Patient.</title>
        <authorList>
            <person name="Kurbessoian T."/>
            <person name="Crocker A."/>
            <person name="Murante D."/>
            <person name="Hogan D.A."/>
            <person name="Stajich J.E."/>
        </authorList>
    </citation>
    <scope>NUCLEOTIDE SEQUENCE</scope>
    <source>
        <strain evidence="2">Ex8</strain>
    </source>
</reference>
<accession>A0AAN6EUG8</accession>
<dbReference type="Proteomes" id="UP001161757">
    <property type="component" value="Unassembled WGS sequence"/>
</dbReference>
<evidence type="ECO:0000313" key="2">
    <source>
        <dbReference type="EMBL" id="KAJ8991478.1"/>
    </source>
</evidence>
<gene>
    <name evidence="2" type="ORF">HRR80_004810</name>
</gene>
<dbReference type="EMBL" id="JAJGCB010000008">
    <property type="protein sequence ID" value="KAJ8991478.1"/>
    <property type="molecule type" value="Genomic_DNA"/>
</dbReference>
<proteinExistence type="predicted"/>
<evidence type="ECO:0000313" key="3">
    <source>
        <dbReference type="Proteomes" id="UP001161757"/>
    </source>
</evidence>
<feature type="region of interest" description="Disordered" evidence="1">
    <location>
        <begin position="61"/>
        <end position="89"/>
    </location>
</feature>
<sequence>MCTHLDAVMPDTDEKVLLHQDFWRHRRNCVRCSGRVKPTSWAWQNSVCPLEHLVKRDIKVVPVDSPNGNNPAQQAKPPSPKKIKAEDEADAQRIAEGKIKVTYEIDDDFDAAETGRTGLKRTIWIQDFSMVEFTMQTVVKVEEEDDSILEEITISVI</sequence>
<name>A0AAN6EUG8_EXODE</name>
<organism evidence="2 3">
    <name type="scientific">Exophiala dermatitidis</name>
    <name type="common">Black yeast-like fungus</name>
    <name type="synonym">Wangiella dermatitidis</name>
    <dbReference type="NCBI Taxonomy" id="5970"/>
    <lineage>
        <taxon>Eukaryota</taxon>
        <taxon>Fungi</taxon>
        <taxon>Dikarya</taxon>
        <taxon>Ascomycota</taxon>
        <taxon>Pezizomycotina</taxon>
        <taxon>Eurotiomycetes</taxon>
        <taxon>Chaetothyriomycetidae</taxon>
        <taxon>Chaetothyriales</taxon>
        <taxon>Herpotrichiellaceae</taxon>
        <taxon>Exophiala</taxon>
    </lineage>
</organism>